<feature type="chain" id="PRO_5041365146" description="CxC2-like cysteine cluster KDZ transposase-associated domain-containing protein" evidence="1">
    <location>
        <begin position="32"/>
        <end position="390"/>
    </location>
</feature>
<protein>
    <recommendedName>
        <fullName evidence="2">CxC2-like cysteine cluster KDZ transposase-associated domain-containing protein</fullName>
    </recommendedName>
</protein>
<evidence type="ECO:0000313" key="3">
    <source>
        <dbReference type="EMBL" id="KAK0503758.1"/>
    </source>
</evidence>
<evidence type="ECO:0000259" key="2">
    <source>
        <dbReference type="Pfam" id="PF18803"/>
    </source>
</evidence>
<feature type="signal peptide" evidence="1">
    <location>
        <begin position="1"/>
        <end position="31"/>
    </location>
</feature>
<dbReference type="PANTHER" id="PTHR33096:SF1">
    <property type="entry name" value="CXC1-LIKE CYSTEINE CLUSTER ASSOCIATED WITH KDZ TRANSPOSASES DOMAIN-CONTAINING PROTEIN"/>
    <property type="match status" value="1"/>
</dbReference>
<evidence type="ECO:0000313" key="4">
    <source>
        <dbReference type="Proteomes" id="UP001175228"/>
    </source>
</evidence>
<sequence>MQKWTGERFVKMTLCALGLCIQISHFDGSECVCPERAGQTFTVMDTNGIHEVDINYCACDHHNGLTQRQQLLCFRWYPATLYHPCTCATLSLLNQFHALTLASKVSGYDFYKYLASMTDAWGIDLPKKKYKSLLHMEENSIQTMSLGGLALHCPACPILQVNLLAGWESEADPGLHTSLAYFVKYTPYLLHLSNYVLQTDVSTSFKGRSYELVCMTGVSDLQKGEHYANMDYAIMSGELPSDLRLRNNIGLSCGVPKLHAKAHKMACQCEYAIGIQSGTGRTDGEGIKQTWAVVNAIVWSTKEMGPGSRHDMLNDHFAYHNFMKLIGLGDMLHKELMEAEHQVIACRKYHSNFTRALLKPEYAKEWMVVVKEWDQDWSKLSPYLSVAEHR</sequence>
<dbReference type="EMBL" id="JAUEPU010000003">
    <property type="protein sequence ID" value="KAK0503758.1"/>
    <property type="molecule type" value="Genomic_DNA"/>
</dbReference>
<reference evidence="3" key="1">
    <citation type="submission" date="2023-06" db="EMBL/GenBank/DDBJ databases">
        <authorList>
            <consortium name="Lawrence Berkeley National Laboratory"/>
            <person name="Ahrendt S."/>
            <person name="Sahu N."/>
            <person name="Indic B."/>
            <person name="Wong-Bajracharya J."/>
            <person name="Merenyi Z."/>
            <person name="Ke H.-M."/>
            <person name="Monk M."/>
            <person name="Kocsube S."/>
            <person name="Drula E."/>
            <person name="Lipzen A."/>
            <person name="Balint B."/>
            <person name="Henrissat B."/>
            <person name="Andreopoulos B."/>
            <person name="Martin F.M."/>
            <person name="Harder C.B."/>
            <person name="Rigling D."/>
            <person name="Ford K.L."/>
            <person name="Foster G.D."/>
            <person name="Pangilinan J."/>
            <person name="Papanicolaou A."/>
            <person name="Barry K."/>
            <person name="LaButti K."/>
            <person name="Viragh M."/>
            <person name="Koriabine M."/>
            <person name="Yan M."/>
            <person name="Riley R."/>
            <person name="Champramary S."/>
            <person name="Plett K.L."/>
            <person name="Tsai I.J."/>
            <person name="Slot J."/>
            <person name="Sipos G."/>
            <person name="Plett J."/>
            <person name="Nagy L.G."/>
            <person name="Grigoriev I.V."/>
        </authorList>
    </citation>
    <scope>NUCLEOTIDE SEQUENCE</scope>
    <source>
        <strain evidence="3">HWK02</strain>
    </source>
</reference>
<gene>
    <name evidence="3" type="ORF">EDD18DRAFT_1305634</name>
</gene>
<name>A0AA39UUE9_9AGAR</name>
<dbReference type="InterPro" id="IPR041457">
    <property type="entry name" value="CxC2_KDZ-assoc"/>
</dbReference>
<accession>A0AA39UUE9</accession>
<dbReference type="PANTHER" id="PTHR33096">
    <property type="entry name" value="CXC2 DOMAIN-CONTAINING PROTEIN"/>
    <property type="match status" value="1"/>
</dbReference>
<comment type="caution">
    <text evidence="3">The sequence shown here is derived from an EMBL/GenBank/DDBJ whole genome shotgun (WGS) entry which is preliminary data.</text>
</comment>
<feature type="domain" description="CxC2-like cysteine cluster KDZ transposase-associated" evidence="2">
    <location>
        <begin position="14"/>
        <end position="121"/>
    </location>
</feature>
<dbReference type="InterPro" id="IPR040521">
    <property type="entry name" value="KDZ"/>
</dbReference>
<dbReference type="Proteomes" id="UP001175228">
    <property type="component" value="Unassembled WGS sequence"/>
</dbReference>
<dbReference type="Pfam" id="PF18758">
    <property type="entry name" value="KDZ"/>
    <property type="match status" value="1"/>
</dbReference>
<keyword evidence="1" id="KW-0732">Signal</keyword>
<evidence type="ECO:0000256" key="1">
    <source>
        <dbReference type="SAM" id="SignalP"/>
    </source>
</evidence>
<dbReference type="Pfam" id="PF18803">
    <property type="entry name" value="CxC2"/>
    <property type="match status" value="1"/>
</dbReference>
<dbReference type="AlphaFoldDB" id="A0AA39UUE9"/>
<organism evidence="3 4">
    <name type="scientific">Armillaria luteobubalina</name>
    <dbReference type="NCBI Taxonomy" id="153913"/>
    <lineage>
        <taxon>Eukaryota</taxon>
        <taxon>Fungi</taxon>
        <taxon>Dikarya</taxon>
        <taxon>Basidiomycota</taxon>
        <taxon>Agaricomycotina</taxon>
        <taxon>Agaricomycetes</taxon>
        <taxon>Agaricomycetidae</taxon>
        <taxon>Agaricales</taxon>
        <taxon>Marasmiineae</taxon>
        <taxon>Physalacriaceae</taxon>
        <taxon>Armillaria</taxon>
    </lineage>
</organism>
<keyword evidence="4" id="KW-1185">Reference proteome</keyword>
<proteinExistence type="predicted"/>